<dbReference type="KEGG" id="din:Selin_1105"/>
<organism evidence="2 3">
    <name type="scientific">Desulfurispirillum indicum (strain ATCC BAA-1389 / DSM 22839 / S5)</name>
    <dbReference type="NCBI Taxonomy" id="653733"/>
    <lineage>
        <taxon>Bacteria</taxon>
        <taxon>Pseudomonadati</taxon>
        <taxon>Chrysiogenota</taxon>
        <taxon>Chrysiogenia</taxon>
        <taxon>Chrysiogenales</taxon>
        <taxon>Chrysiogenaceae</taxon>
        <taxon>Desulfurispirillum</taxon>
    </lineage>
</organism>
<dbReference type="InParanoid" id="E6W3X2"/>
<dbReference type="eggNOG" id="ENOG5031194">
    <property type="taxonomic scope" value="Bacteria"/>
</dbReference>
<feature type="signal peptide" evidence="1">
    <location>
        <begin position="1"/>
        <end position="20"/>
    </location>
</feature>
<name>E6W3X2_DESIS</name>
<feature type="chain" id="PRO_5003214230" description="Outer membrane protein beta-barrel domain-containing protein" evidence="1">
    <location>
        <begin position="21"/>
        <end position="246"/>
    </location>
</feature>
<keyword evidence="1" id="KW-0732">Signal</keyword>
<evidence type="ECO:0000313" key="2">
    <source>
        <dbReference type="EMBL" id="ADU65840.1"/>
    </source>
</evidence>
<evidence type="ECO:0008006" key="4">
    <source>
        <dbReference type="Google" id="ProtNLM"/>
    </source>
</evidence>
<dbReference type="OrthoDB" id="5801242at2"/>
<dbReference type="Proteomes" id="UP000002572">
    <property type="component" value="Chromosome"/>
</dbReference>
<dbReference type="RefSeq" id="WP_013505721.1">
    <property type="nucleotide sequence ID" value="NC_014836.1"/>
</dbReference>
<accession>E6W3X2</accession>
<reference evidence="2 3" key="1">
    <citation type="submission" date="2010-12" db="EMBL/GenBank/DDBJ databases">
        <title>Complete sequence of Desulfurispirillum indicum S5.</title>
        <authorList>
            <consortium name="US DOE Joint Genome Institute"/>
            <person name="Lucas S."/>
            <person name="Copeland A."/>
            <person name="Lapidus A."/>
            <person name="Cheng J.-F."/>
            <person name="Goodwin L."/>
            <person name="Pitluck S."/>
            <person name="Chertkov O."/>
            <person name="Held B."/>
            <person name="Detter J.C."/>
            <person name="Han C."/>
            <person name="Tapia R."/>
            <person name="Land M."/>
            <person name="Hauser L."/>
            <person name="Kyrpides N."/>
            <person name="Ivanova N."/>
            <person name="Mikhailova N."/>
            <person name="Haggblom M."/>
            <person name="Rauschenbach I."/>
            <person name="Bini E."/>
            <person name="Woyke T."/>
        </authorList>
    </citation>
    <scope>NUCLEOTIDE SEQUENCE [LARGE SCALE GENOMIC DNA]</scope>
    <source>
        <strain evidence="3">ATCC BAA-1389 / DSM 22839 / S5</strain>
    </source>
</reference>
<dbReference type="AlphaFoldDB" id="E6W3X2"/>
<evidence type="ECO:0000313" key="3">
    <source>
        <dbReference type="Proteomes" id="UP000002572"/>
    </source>
</evidence>
<proteinExistence type="predicted"/>
<protein>
    <recommendedName>
        <fullName evidence="4">Outer membrane protein beta-barrel domain-containing protein</fullName>
    </recommendedName>
</protein>
<evidence type="ECO:0000256" key="1">
    <source>
        <dbReference type="SAM" id="SignalP"/>
    </source>
</evidence>
<sequence length="246" mass="26258">MKRFFAPALVVALLASPLWAKDISIEDFLTESEPQKVFRSMSEDIGAAFAYRSVAPAYRLGGVLPGFELGADVSVSSLNNTGTWGKVGENDFSSSLPLARLTAQVGLPFIPLDFGVAYTSVPSSDLKLMGYELRYSIWDGGALAPALAARLSHSKLSGVDDLSFDTTAVEVGASYDFAIITPYVNAGMVKVTSDPDGVDELDKETFSLKRFTVGARIAIMPLVGVTVEADTTGDVRTLTAKIALRF</sequence>
<keyword evidence="3" id="KW-1185">Reference proteome</keyword>
<dbReference type="HOGENOM" id="CLU_1114561_0_0_0"/>
<gene>
    <name evidence="2" type="ordered locus">Selin_1105</name>
</gene>
<dbReference type="EMBL" id="CP002432">
    <property type="protein sequence ID" value="ADU65840.1"/>
    <property type="molecule type" value="Genomic_DNA"/>
</dbReference>